<dbReference type="InterPro" id="IPR001789">
    <property type="entry name" value="Sig_transdc_resp-reg_receiver"/>
</dbReference>
<feature type="modified residue" description="4-aspartylphosphate" evidence="1">
    <location>
        <position position="56"/>
    </location>
</feature>
<keyword evidence="4" id="KW-0238">DNA-binding</keyword>
<dbReference type="PROSITE" id="PS50930">
    <property type="entry name" value="HTH_LYTTR"/>
    <property type="match status" value="1"/>
</dbReference>
<evidence type="ECO:0000313" key="5">
    <source>
        <dbReference type="Proteomes" id="UP001060919"/>
    </source>
</evidence>
<evidence type="ECO:0000259" key="2">
    <source>
        <dbReference type="PROSITE" id="PS50110"/>
    </source>
</evidence>
<dbReference type="PANTHER" id="PTHR37299:SF1">
    <property type="entry name" value="STAGE 0 SPORULATION PROTEIN A HOMOLOG"/>
    <property type="match status" value="1"/>
</dbReference>
<sequence length="247" mass="28091">MEIRAIIIDDERKAVEILKNRIKKFCPNISLIAETQDPEEGIELINSLNPQLVFLDIAMPRLSGFELLARIEQPVFEVIFVTAFDQYAIDAIKHCAIGYLVKPIDKDDLILAVGNAIKNIVEKTAAQKNRLLLENQQITLFQNKKITLPTQEGLEFVKISDIIHCEGSGGYTKIYTLEKKILFSSLSIGHFGKLLENQEFYLVHKSHLINLSHINKYLNEGYVVLTHGHKIPVSRGKRKAFILKIRS</sequence>
<organism evidence="4 5">
    <name type="scientific">Aureispira anguillae</name>
    <dbReference type="NCBI Taxonomy" id="2864201"/>
    <lineage>
        <taxon>Bacteria</taxon>
        <taxon>Pseudomonadati</taxon>
        <taxon>Bacteroidota</taxon>
        <taxon>Saprospiria</taxon>
        <taxon>Saprospirales</taxon>
        <taxon>Saprospiraceae</taxon>
        <taxon>Aureispira</taxon>
    </lineage>
</organism>
<dbReference type="GO" id="GO:0000156">
    <property type="term" value="F:phosphorelay response regulator activity"/>
    <property type="evidence" value="ECO:0007669"/>
    <property type="project" value="InterPro"/>
</dbReference>
<dbReference type="Proteomes" id="UP001060919">
    <property type="component" value="Chromosome"/>
</dbReference>
<dbReference type="Gene3D" id="2.40.50.1020">
    <property type="entry name" value="LytTr DNA-binding domain"/>
    <property type="match status" value="1"/>
</dbReference>
<reference evidence="4" key="1">
    <citation type="submission" date="2022-09" db="EMBL/GenBank/DDBJ databases">
        <title>Aureispira anguillicida sp. nov., isolated from Leptocephalus of Japanese eel Anguilla japonica.</title>
        <authorList>
            <person name="Yuasa K."/>
            <person name="Mekata T."/>
            <person name="Ikunari K."/>
        </authorList>
    </citation>
    <scope>NUCLEOTIDE SEQUENCE</scope>
    <source>
        <strain evidence="4">EL160426</strain>
    </source>
</reference>
<feature type="domain" description="HTH LytTR-type" evidence="3">
    <location>
        <begin position="146"/>
        <end position="247"/>
    </location>
</feature>
<dbReference type="RefSeq" id="WP_264793386.1">
    <property type="nucleotide sequence ID" value="NZ_AP026867.1"/>
</dbReference>
<keyword evidence="1" id="KW-0597">Phosphoprotein</keyword>
<gene>
    <name evidence="4" type="ORF">AsAng_0030100</name>
</gene>
<feature type="domain" description="Response regulatory" evidence="2">
    <location>
        <begin position="4"/>
        <end position="117"/>
    </location>
</feature>
<dbReference type="AlphaFoldDB" id="A0A916DT32"/>
<dbReference type="PROSITE" id="PS50110">
    <property type="entry name" value="RESPONSE_REGULATORY"/>
    <property type="match status" value="1"/>
</dbReference>
<keyword evidence="5" id="KW-1185">Reference proteome</keyword>
<dbReference type="InterPro" id="IPR011006">
    <property type="entry name" value="CheY-like_superfamily"/>
</dbReference>
<dbReference type="EMBL" id="AP026867">
    <property type="protein sequence ID" value="BDS12291.1"/>
    <property type="molecule type" value="Genomic_DNA"/>
</dbReference>
<evidence type="ECO:0000259" key="3">
    <source>
        <dbReference type="PROSITE" id="PS50930"/>
    </source>
</evidence>
<evidence type="ECO:0000313" key="4">
    <source>
        <dbReference type="EMBL" id="BDS12291.1"/>
    </source>
</evidence>
<dbReference type="InterPro" id="IPR046947">
    <property type="entry name" value="LytR-like"/>
</dbReference>
<dbReference type="PANTHER" id="PTHR37299">
    <property type="entry name" value="TRANSCRIPTIONAL REGULATOR-RELATED"/>
    <property type="match status" value="1"/>
</dbReference>
<name>A0A916DT32_9BACT</name>
<dbReference type="InterPro" id="IPR007492">
    <property type="entry name" value="LytTR_DNA-bd_dom"/>
</dbReference>
<dbReference type="SMART" id="SM00850">
    <property type="entry name" value="LytTR"/>
    <property type="match status" value="1"/>
</dbReference>
<dbReference type="KEGG" id="aup:AsAng_0030100"/>
<dbReference type="Gene3D" id="3.40.50.2300">
    <property type="match status" value="1"/>
</dbReference>
<dbReference type="SMART" id="SM00448">
    <property type="entry name" value="REC"/>
    <property type="match status" value="1"/>
</dbReference>
<dbReference type="SUPFAM" id="SSF52172">
    <property type="entry name" value="CheY-like"/>
    <property type="match status" value="1"/>
</dbReference>
<dbReference type="GO" id="GO:0003677">
    <property type="term" value="F:DNA binding"/>
    <property type="evidence" value="ECO:0007669"/>
    <property type="project" value="UniProtKB-KW"/>
</dbReference>
<dbReference type="Pfam" id="PF00072">
    <property type="entry name" value="Response_reg"/>
    <property type="match status" value="1"/>
</dbReference>
<dbReference type="Pfam" id="PF04397">
    <property type="entry name" value="LytTR"/>
    <property type="match status" value="1"/>
</dbReference>
<evidence type="ECO:0000256" key="1">
    <source>
        <dbReference type="PROSITE-ProRule" id="PRU00169"/>
    </source>
</evidence>
<proteinExistence type="predicted"/>
<protein>
    <submittedName>
        <fullName evidence="4">LytTR family DNA-binding domain-containing protein</fullName>
    </submittedName>
</protein>
<accession>A0A916DT32</accession>